<dbReference type="STRING" id="1913578.LPB140_01690"/>
<comment type="similarity">
    <text evidence="4">Belongs to the Maf family.</text>
</comment>
<name>A0A1L3JEB9_9SPHN</name>
<comment type="subcellular location">
    <subcellularLocation>
        <location evidence="4">Cytoplasm</location>
    </subcellularLocation>
</comment>
<dbReference type="HAMAP" id="MF_00528">
    <property type="entry name" value="Maf"/>
    <property type="match status" value="1"/>
</dbReference>
<evidence type="ECO:0000313" key="5">
    <source>
        <dbReference type="EMBL" id="APG63466.1"/>
    </source>
</evidence>
<dbReference type="GO" id="GO:0047429">
    <property type="term" value="F:nucleoside triphosphate diphosphatase activity"/>
    <property type="evidence" value="ECO:0007669"/>
    <property type="project" value="UniProtKB-EC"/>
</dbReference>
<comment type="caution">
    <text evidence="4">Lacks conserved residue(s) required for the propagation of feature annotation.</text>
</comment>
<proteinExistence type="inferred from homology"/>
<evidence type="ECO:0000256" key="2">
    <source>
        <dbReference type="ARBA" id="ARBA00022801"/>
    </source>
</evidence>
<comment type="cofactor">
    <cofactor evidence="1 4">
        <name>a divalent metal cation</name>
        <dbReference type="ChEBI" id="CHEBI:60240"/>
    </cofactor>
</comment>
<dbReference type="Pfam" id="PF02545">
    <property type="entry name" value="Maf"/>
    <property type="match status" value="1"/>
</dbReference>
<dbReference type="InterPro" id="IPR003697">
    <property type="entry name" value="Maf-like"/>
</dbReference>
<keyword evidence="3 4" id="KW-0546">Nucleotide metabolism</keyword>
<reference evidence="5 6" key="1">
    <citation type="submission" date="2016-11" db="EMBL/GenBank/DDBJ databases">
        <title>Sphingorhabdus sp. LPB0140, isolated from marine environment.</title>
        <authorList>
            <person name="Kim E."/>
            <person name="Yi H."/>
        </authorList>
    </citation>
    <scope>NUCLEOTIDE SEQUENCE [LARGE SCALE GENOMIC DNA]</scope>
    <source>
        <strain evidence="5 6">LPB0140</strain>
    </source>
</reference>
<feature type="active site" description="Proton acceptor" evidence="4">
    <location>
        <position position="64"/>
    </location>
</feature>
<dbReference type="PANTHER" id="PTHR43213:SF5">
    <property type="entry name" value="BIFUNCTIONAL DTTP_UTP PYROPHOSPHATASE_METHYLTRANSFERASE PROTEIN-RELATED"/>
    <property type="match status" value="1"/>
</dbReference>
<comment type="catalytic activity">
    <reaction evidence="4">
        <text>a 2'-deoxyribonucleoside 5'-triphosphate + H2O = a 2'-deoxyribonucleoside 5'-phosphate + diphosphate + H(+)</text>
        <dbReference type="Rhea" id="RHEA:44644"/>
        <dbReference type="ChEBI" id="CHEBI:15377"/>
        <dbReference type="ChEBI" id="CHEBI:15378"/>
        <dbReference type="ChEBI" id="CHEBI:33019"/>
        <dbReference type="ChEBI" id="CHEBI:61560"/>
        <dbReference type="ChEBI" id="CHEBI:65317"/>
        <dbReference type="EC" id="3.6.1.9"/>
    </reaction>
</comment>
<dbReference type="InterPro" id="IPR029001">
    <property type="entry name" value="ITPase-like_fam"/>
</dbReference>
<evidence type="ECO:0000313" key="6">
    <source>
        <dbReference type="Proteomes" id="UP000242561"/>
    </source>
</evidence>
<keyword evidence="4" id="KW-0963">Cytoplasm</keyword>
<dbReference type="GO" id="GO:0005737">
    <property type="term" value="C:cytoplasm"/>
    <property type="evidence" value="ECO:0007669"/>
    <property type="project" value="UniProtKB-SubCell"/>
</dbReference>
<dbReference type="PANTHER" id="PTHR43213">
    <property type="entry name" value="BIFUNCTIONAL DTTP/UTP PYROPHOSPHATASE/METHYLTRANSFERASE PROTEIN-RELATED"/>
    <property type="match status" value="1"/>
</dbReference>
<comment type="catalytic activity">
    <reaction evidence="4">
        <text>a ribonucleoside 5'-triphosphate + H2O = a ribonucleoside 5'-phosphate + diphosphate + H(+)</text>
        <dbReference type="Rhea" id="RHEA:23996"/>
        <dbReference type="ChEBI" id="CHEBI:15377"/>
        <dbReference type="ChEBI" id="CHEBI:15378"/>
        <dbReference type="ChEBI" id="CHEBI:33019"/>
        <dbReference type="ChEBI" id="CHEBI:58043"/>
        <dbReference type="ChEBI" id="CHEBI:61557"/>
        <dbReference type="EC" id="3.6.1.9"/>
    </reaction>
</comment>
<dbReference type="GO" id="GO:0009117">
    <property type="term" value="P:nucleotide metabolic process"/>
    <property type="evidence" value="ECO:0007669"/>
    <property type="project" value="UniProtKB-KW"/>
</dbReference>
<gene>
    <name evidence="5" type="ORF">LPB140_01690</name>
</gene>
<evidence type="ECO:0000256" key="1">
    <source>
        <dbReference type="ARBA" id="ARBA00001968"/>
    </source>
</evidence>
<evidence type="ECO:0000256" key="4">
    <source>
        <dbReference type="HAMAP-Rule" id="MF_00528"/>
    </source>
</evidence>
<evidence type="ECO:0000256" key="3">
    <source>
        <dbReference type="ARBA" id="ARBA00023080"/>
    </source>
</evidence>
<dbReference type="CDD" id="cd00555">
    <property type="entry name" value="Maf"/>
    <property type="match status" value="1"/>
</dbReference>
<accession>A0A1L3JEB9</accession>
<comment type="function">
    <text evidence="4">Nucleoside triphosphate pyrophosphatase. May have a dual role in cell division arrest and in preventing the incorporation of modified nucleotides into cellular nucleic acids.</text>
</comment>
<dbReference type="KEGG" id="sphl:LPB140_01690"/>
<keyword evidence="6" id="KW-1185">Reference proteome</keyword>
<dbReference type="Proteomes" id="UP000242561">
    <property type="component" value="Chromosome"/>
</dbReference>
<protein>
    <recommendedName>
        <fullName evidence="4">Nucleoside triphosphate pyrophosphatase</fullName>
        <ecNumber evidence="4">3.6.1.9</ecNumber>
    </recommendedName>
    <alternativeName>
        <fullName evidence="4">Nucleotide pyrophosphatase</fullName>
        <shortName evidence="4">Nucleotide PPase</shortName>
    </alternativeName>
</protein>
<sequence>MLDNIGLHYTAMAANIDEQAIIESLKNQKESARNIADKLAEAKALKISRKQDYCSAGTLVLGSDQILQLEDGSYLSKPRDKEEAARHISILSGKTHRLISAAVMAEEGRPIWRNIDIAKMTMRPLSPNFIEKYVDDNWHEIQYCVGCYQIEGPGALLFAKIEGSQFTIMGMPLLAVIDYLFERKFIA</sequence>
<dbReference type="EC" id="3.6.1.9" evidence="4"/>
<dbReference type="PIRSF" id="PIRSF006305">
    <property type="entry name" value="Maf"/>
    <property type="match status" value="1"/>
</dbReference>
<dbReference type="EMBL" id="CP018154">
    <property type="protein sequence ID" value="APG63466.1"/>
    <property type="molecule type" value="Genomic_DNA"/>
</dbReference>
<dbReference type="SUPFAM" id="SSF52972">
    <property type="entry name" value="ITPase-like"/>
    <property type="match status" value="1"/>
</dbReference>
<dbReference type="Gene3D" id="3.90.950.10">
    <property type="match status" value="1"/>
</dbReference>
<organism evidence="5 6">
    <name type="scientific">Sphingorhabdus lutea</name>
    <dbReference type="NCBI Taxonomy" id="1913578"/>
    <lineage>
        <taxon>Bacteria</taxon>
        <taxon>Pseudomonadati</taxon>
        <taxon>Pseudomonadota</taxon>
        <taxon>Alphaproteobacteria</taxon>
        <taxon>Sphingomonadales</taxon>
        <taxon>Sphingomonadaceae</taxon>
        <taxon>Sphingorhabdus</taxon>
    </lineage>
</organism>
<dbReference type="AlphaFoldDB" id="A0A1L3JEB9"/>
<keyword evidence="2 4" id="KW-0378">Hydrolase</keyword>